<dbReference type="Gene3D" id="3.10.560.10">
    <property type="entry name" value="Outer membrane lipoprotein wza domain like"/>
    <property type="match status" value="1"/>
</dbReference>
<protein>
    <submittedName>
        <fullName evidence="3">Helix-hairpin-helix domain-containing protein</fullName>
    </submittedName>
</protein>
<evidence type="ECO:0000256" key="1">
    <source>
        <dbReference type="SAM" id="MobiDB-lite"/>
    </source>
</evidence>
<dbReference type="InterPro" id="IPR051675">
    <property type="entry name" value="Endo/Exo/Phosphatase_dom_1"/>
</dbReference>
<dbReference type="InterPro" id="IPR019554">
    <property type="entry name" value="Soluble_ligand-bd"/>
</dbReference>
<dbReference type="PANTHER" id="PTHR21180:SF32">
    <property type="entry name" value="ENDONUCLEASE_EXONUCLEASE_PHOSPHATASE FAMILY DOMAIN-CONTAINING PROTEIN 1"/>
    <property type="match status" value="1"/>
</dbReference>
<feature type="domain" description="Soluble ligand binding" evidence="2">
    <location>
        <begin position="65"/>
        <end position="118"/>
    </location>
</feature>
<accession>A0ABY9KS89</accession>
<gene>
    <name evidence="3" type="ORF">QR721_08155</name>
</gene>
<dbReference type="EMBL" id="CP129113">
    <property type="protein sequence ID" value="WLV23621.1"/>
    <property type="molecule type" value="Genomic_DNA"/>
</dbReference>
<dbReference type="SUPFAM" id="SSF47781">
    <property type="entry name" value="RuvA domain 2-like"/>
    <property type="match status" value="1"/>
</dbReference>
<reference evidence="3" key="1">
    <citation type="submission" date="2023-06" db="EMBL/GenBank/DDBJ databases">
        <title>A Treasure from Seagulls: Isolation and Description of Aciduricobacillus qingdaonensis gen. nov., sp. nov., a Rare Obligately Uric Acid-utilizing Member in the Family Bacillaceae.</title>
        <authorList>
            <person name="Liu W."/>
            <person name="Wang B."/>
        </authorList>
    </citation>
    <scope>NUCLEOTIDE SEQUENCE</scope>
    <source>
        <strain evidence="3">44XB</strain>
    </source>
</reference>
<sequence length="209" mass="22211">MQRSLKPVLIALGAVVLIAYAIFTSKDPLPQEESPQNERPAFMDKSSLPNPSDSSPQPKQTSVLIDVKGAVKNPGIYEMKPDARVADAVKRAGGFLAEADPNLVNLAQKVQDEMVIHIVKKGEEQVLPQLASTSGSKTGGQGESGGKVDINSADEAALQSLSGIGPSKAQAIIRHREENGPFADISSITDVSGIGQKTFENLQDQIEVR</sequence>
<evidence type="ECO:0000313" key="4">
    <source>
        <dbReference type="Proteomes" id="UP001180087"/>
    </source>
</evidence>
<dbReference type="Pfam" id="PF10531">
    <property type="entry name" value="SLBB"/>
    <property type="match status" value="1"/>
</dbReference>
<evidence type="ECO:0000313" key="3">
    <source>
        <dbReference type="EMBL" id="WLV23621.1"/>
    </source>
</evidence>
<dbReference type="RefSeq" id="WP_348025812.1">
    <property type="nucleotide sequence ID" value="NZ_CP129113.1"/>
</dbReference>
<evidence type="ECO:0000259" key="2">
    <source>
        <dbReference type="Pfam" id="PF10531"/>
    </source>
</evidence>
<dbReference type="PANTHER" id="PTHR21180">
    <property type="entry name" value="ENDONUCLEASE/EXONUCLEASE/PHOSPHATASE FAMILY DOMAIN-CONTAINING PROTEIN 1"/>
    <property type="match status" value="1"/>
</dbReference>
<feature type="region of interest" description="Disordered" evidence="1">
    <location>
        <begin position="28"/>
        <end position="64"/>
    </location>
</feature>
<dbReference type="InterPro" id="IPR004509">
    <property type="entry name" value="Competence_ComEA_HhH"/>
</dbReference>
<dbReference type="InterPro" id="IPR010994">
    <property type="entry name" value="RuvA_2-like"/>
</dbReference>
<feature type="compositionally biased region" description="Polar residues" evidence="1">
    <location>
        <begin position="47"/>
        <end position="63"/>
    </location>
</feature>
<dbReference type="Pfam" id="PF12836">
    <property type="entry name" value="HHH_3"/>
    <property type="match status" value="1"/>
</dbReference>
<name>A0ABY9KS89_9BACI</name>
<proteinExistence type="predicted"/>
<organism evidence="3 4">
    <name type="scientific">Aciduricibacillus chroicocephali</name>
    <dbReference type="NCBI Taxonomy" id="3054939"/>
    <lineage>
        <taxon>Bacteria</taxon>
        <taxon>Bacillati</taxon>
        <taxon>Bacillota</taxon>
        <taxon>Bacilli</taxon>
        <taxon>Bacillales</taxon>
        <taxon>Bacillaceae</taxon>
        <taxon>Aciduricibacillus</taxon>
    </lineage>
</organism>
<dbReference type="NCBIfam" id="TIGR00426">
    <property type="entry name" value="competence protein ComEA helix-hairpin-helix repeat region"/>
    <property type="match status" value="1"/>
</dbReference>
<keyword evidence="4" id="KW-1185">Reference proteome</keyword>
<dbReference type="Proteomes" id="UP001180087">
    <property type="component" value="Chromosome"/>
</dbReference>
<dbReference type="Gene3D" id="1.10.150.280">
    <property type="entry name" value="AF1531-like domain"/>
    <property type="match status" value="1"/>
</dbReference>